<sequence length="557" mass="60070">MALPHAFLHRRQMSPIRFFVGLLTVLSIAQCKIHPKVYRQLQEHGVSKVIITFKSGIRPVMNSLNQQAVLQTTRSTSREDKLQNVVQRLRSHAIDRQRQVKAVLNENVNHITLSNANESSNLSFESFWLTNQVALEANSVDLLSQIANISNVAEIRPERIIPMMKPITQNPDHSVNHSLGAWGVKRIGADDAWKLGVSGQHVVVGSIDSGVRATHEALAANYREEYGWMDAVNGLEEPYDDLGHGTHTVGIMVGLEGIGVAPGAQWIACKACTPTDCSESALLACAQFMTCPTDMRSNSHSADCTKAPHIINNSWGGSLSSDFLKTIISVWIEADIFPIFANGNYGPACESTVAPGDFENVIAVGAMTLDGSIGWYSGKGPSALNTTESSGNGTPRIKPDVCAPGDDILSALPFSDDAYGTQTGTSMAAPHVAGVAALALSANPNLTSMQLFDLLLTSVTTESLKSSGYDCGNISETEYPNNALGHGLIDAMRAVKIAKQQVVKPSAVSRSSFNRQQLEPSTPNQYPEFLPASLCTQIQASQLFAITFFAFFWGLLA</sequence>
<evidence type="ECO:0000259" key="9">
    <source>
        <dbReference type="Pfam" id="PF00082"/>
    </source>
</evidence>
<keyword evidence="2 8" id="KW-0645">Protease</keyword>
<feature type="active site" description="Charge relay system" evidence="7 8">
    <location>
        <position position="208"/>
    </location>
</feature>
<feature type="active site" description="Charge relay system" evidence="7 8">
    <location>
        <position position="426"/>
    </location>
</feature>
<protein>
    <recommendedName>
        <fullName evidence="6">subtilisin</fullName>
        <ecNumber evidence="6">3.4.21.62</ecNumber>
    </recommendedName>
</protein>
<dbReference type="EMBL" id="CAIX01000189">
    <property type="protein sequence ID" value="CCI47845.1"/>
    <property type="molecule type" value="Genomic_DNA"/>
</dbReference>
<evidence type="ECO:0000256" key="2">
    <source>
        <dbReference type="ARBA" id="ARBA00022670"/>
    </source>
</evidence>
<dbReference type="PANTHER" id="PTHR43399">
    <property type="entry name" value="SUBTILISIN-RELATED"/>
    <property type="match status" value="1"/>
</dbReference>
<feature type="active site" description="Charge relay system" evidence="7 8">
    <location>
        <position position="244"/>
    </location>
</feature>
<proteinExistence type="inferred from homology"/>
<dbReference type="InterPro" id="IPR036852">
    <property type="entry name" value="Peptidase_S8/S53_dom_sf"/>
</dbReference>
<dbReference type="InParanoid" id="A0A024GLU4"/>
<dbReference type="PRINTS" id="PR00723">
    <property type="entry name" value="SUBTILISIN"/>
</dbReference>
<comment type="caution">
    <text evidence="10">The sequence shown here is derived from an EMBL/GenBank/DDBJ whole genome shotgun (WGS) entry which is preliminary data.</text>
</comment>
<feature type="domain" description="Peptidase S8/S53" evidence="9">
    <location>
        <begin position="199"/>
        <end position="466"/>
    </location>
</feature>
<dbReference type="InterPro" id="IPR015500">
    <property type="entry name" value="Peptidase_S8_subtilisin-rel"/>
</dbReference>
<gene>
    <name evidence="10" type="ORF">BN9_088640</name>
</gene>
<keyword evidence="4 8" id="KW-0720">Serine protease</keyword>
<dbReference type="SUPFAM" id="SSF52743">
    <property type="entry name" value="Subtilisin-like"/>
    <property type="match status" value="1"/>
</dbReference>
<dbReference type="Gene3D" id="3.40.50.200">
    <property type="entry name" value="Peptidase S8/S53 domain"/>
    <property type="match status" value="1"/>
</dbReference>
<accession>A0A024GLU4</accession>
<evidence type="ECO:0000313" key="10">
    <source>
        <dbReference type="EMBL" id="CCI47845.1"/>
    </source>
</evidence>
<comment type="catalytic activity">
    <reaction evidence="5">
        <text>Hydrolysis of proteins with broad specificity for peptide bonds, and a preference for a large uncharged residue in P1. Hydrolyzes peptide amides.</text>
        <dbReference type="EC" id="3.4.21.62"/>
    </reaction>
</comment>
<keyword evidence="11" id="KW-1185">Reference proteome</keyword>
<dbReference type="GO" id="GO:0004252">
    <property type="term" value="F:serine-type endopeptidase activity"/>
    <property type="evidence" value="ECO:0007669"/>
    <property type="project" value="UniProtKB-UniRule"/>
</dbReference>
<evidence type="ECO:0000256" key="6">
    <source>
        <dbReference type="ARBA" id="ARBA00023619"/>
    </source>
</evidence>
<reference evidence="10 11" key="1">
    <citation type="submission" date="2012-05" db="EMBL/GenBank/DDBJ databases">
        <title>Recombination and specialization in a pathogen metapopulation.</title>
        <authorList>
            <person name="Gardiner A."/>
            <person name="Kemen E."/>
            <person name="Schultz-Larsen T."/>
            <person name="MacLean D."/>
            <person name="Van Oosterhout C."/>
            <person name="Jones J.D.G."/>
        </authorList>
    </citation>
    <scope>NUCLEOTIDE SEQUENCE [LARGE SCALE GENOMIC DNA]</scope>
    <source>
        <strain evidence="10 11">Ac Nc2</strain>
    </source>
</reference>
<dbReference type="GO" id="GO:0006508">
    <property type="term" value="P:proteolysis"/>
    <property type="evidence" value="ECO:0007669"/>
    <property type="project" value="UniProtKB-KW"/>
</dbReference>
<dbReference type="InterPro" id="IPR051048">
    <property type="entry name" value="Peptidase_S8/S53_subtilisin"/>
</dbReference>
<keyword evidence="3 8" id="KW-0378">Hydrolase</keyword>
<dbReference type="Proteomes" id="UP000053237">
    <property type="component" value="Unassembled WGS sequence"/>
</dbReference>
<dbReference type="PROSITE" id="PS51892">
    <property type="entry name" value="SUBTILASE"/>
    <property type="match status" value="1"/>
</dbReference>
<dbReference type="AlphaFoldDB" id="A0A024GLU4"/>
<evidence type="ECO:0000256" key="7">
    <source>
        <dbReference type="PIRSR" id="PIRSR615500-1"/>
    </source>
</evidence>
<dbReference type="STRING" id="65357.A0A024GLU4"/>
<comment type="similarity">
    <text evidence="1 8">Belongs to the peptidase S8 family.</text>
</comment>
<organism evidence="10 11">
    <name type="scientific">Albugo candida</name>
    <dbReference type="NCBI Taxonomy" id="65357"/>
    <lineage>
        <taxon>Eukaryota</taxon>
        <taxon>Sar</taxon>
        <taxon>Stramenopiles</taxon>
        <taxon>Oomycota</taxon>
        <taxon>Peronosporomycetes</taxon>
        <taxon>Albuginales</taxon>
        <taxon>Albuginaceae</taxon>
        <taxon>Albugo</taxon>
    </lineage>
</organism>
<dbReference type="OrthoDB" id="1911066at2759"/>
<dbReference type="PANTHER" id="PTHR43399:SF4">
    <property type="entry name" value="CELL WALL-ASSOCIATED PROTEASE"/>
    <property type="match status" value="1"/>
</dbReference>
<evidence type="ECO:0000256" key="8">
    <source>
        <dbReference type="PROSITE-ProRule" id="PRU01240"/>
    </source>
</evidence>
<evidence type="ECO:0000256" key="5">
    <source>
        <dbReference type="ARBA" id="ARBA00023529"/>
    </source>
</evidence>
<dbReference type="InterPro" id="IPR000209">
    <property type="entry name" value="Peptidase_S8/S53_dom"/>
</dbReference>
<dbReference type="PROSITE" id="PS00138">
    <property type="entry name" value="SUBTILASE_SER"/>
    <property type="match status" value="1"/>
</dbReference>
<dbReference type="EC" id="3.4.21.62" evidence="6"/>
<evidence type="ECO:0000256" key="3">
    <source>
        <dbReference type="ARBA" id="ARBA00022801"/>
    </source>
</evidence>
<evidence type="ECO:0000256" key="1">
    <source>
        <dbReference type="ARBA" id="ARBA00011073"/>
    </source>
</evidence>
<name>A0A024GLU4_9STRA</name>
<evidence type="ECO:0000313" key="11">
    <source>
        <dbReference type="Proteomes" id="UP000053237"/>
    </source>
</evidence>
<evidence type="ECO:0000256" key="4">
    <source>
        <dbReference type="ARBA" id="ARBA00022825"/>
    </source>
</evidence>
<dbReference type="InterPro" id="IPR023828">
    <property type="entry name" value="Peptidase_S8_Ser-AS"/>
</dbReference>
<dbReference type="Pfam" id="PF00082">
    <property type="entry name" value="Peptidase_S8"/>
    <property type="match status" value="1"/>
</dbReference>